<keyword evidence="3 6" id="KW-0349">Heme</keyword>
<protein>
    <submittedName>
        <fullName evidence="9">Cytochrome P450</fullName>
    </submittedName>
</protein>
<evidence type="ECO:0000256" key="6">
    <source>
        <dbReference type="PIRSR" id="PIRSR602403-1"/>
    </source>
</evidence>
<dbReference type="PANTHER" id="PTHR24304:SF2">
    <property type="entry name" value="24-HYDROXYCHOLESTEROL 7-ALPHA-HYDROXYLASE"/>
    <property type="match status" value="1"/>
</dbReference>
<dbReference type="SUPFAM" id="SSF48264">
    <property type="entry name" value="Cytochrome P450"/>
    <property type="match status" value="1"/>
</dbReference>
<proteinExistence type="inferred from homology"/>
<dbReference type="EMBL" id="MU005606">
    <property type="protein sequence ID" value="KAF2679174.1"/>
    <property type="molecule type" value="Genomic_DNA"/>
</dbReference>
<keyword evidence="7" id="KW-0560">Oxidoreductase</keyword>
<evidence type="ECO:0000256" key="3">
    <source>
        <dbReference type="ARBA" id="ARBA00022617"/>
    </source>
</evidence>
<keyword evidence="4 6" id="KW-0479">Metal-binding</keyword>
<keyword evidence="10" id="KW-1185">Reference proteome</keyword>
<dbReference type="InterPro" id="IPR050529">
    <property type="entry name" value="CYP450_sterol_14alpha_dmase"/>
</dbReference>
<comment type="cofactor">
    <cofactor evidence="1 6">
        <name>heme</name>
        <dbReference type="ChEBI" id="CHEBI:30413"/>
    </cofactor>
</comment>
<dbReference type="InterPro" id="IPR017972">
    <property type="entry name" value="Cyt_P450_CS"/>
</dbReference>
<dbReference type="GO" id="GO:0008395">
    <property type="term" value="F:steroid hydroxylase activity"/>
    <property type="evidence" value="ECO:0007669"/>
    <property type="project" value="TreeGrafter"/>
</dbReference>
<evidence type="ECO:0000313" key="9">
    <source>
        <dbReference type="EMBL" id="KAF2679174.1"/>
    </source>
</evidence>
<keyword evidence="7" id="KW-0503">Monooxygenase</keyword>
<dbReference type="AlphaFoldDB" id="A0A6G1ILQ0"/>
<dbReference type="GO" id="GO:0005506">
    <property type="term" value="F:iron ion binding"/>
    <property type="evidence" value="ECO:0007669"/>
    <property type="project" value="InterPro"/>
</dbReference>
<evidence type="ECO:0000313" key="10">
    <source>
        <dbReference type="Proteomes" id="UP000799291"/>
    </source>
</evidence>
<dbReference type="PANTHER" id="PTHR24304">
    <property type="entry name" value="CYTOCHROME P450 FAMILY 7"/>
    <property type="match status" value="1"/>
</dbReference>
<dbReference type="InterPro" id="IPR036396">
    <property type="entry name" value="Cyt_P450_sf"/>
</dbReference>
<keyword evidence="8" id="KW-0812">Transmembrane</keyword>
<evidence type="ECO:0000256" key="2">
    <source>
        <dbReference type="ARBA" id="ARBA00010617"/>
    </source>
</evidence>
<reference evidence="9" key="1">
    <citation type="journal article" date="2020" name="Stud. Mycol.">
        <title>101 Dothideomycetes genomes: a test case for predicting lifestyles and emergence of pathogens.</title>
        <authorList>
            <person name="Haridas S."/>
            <person name="Albert R."/>
            <person name="Binder M."/>
            <person name="Bloem J."/>
            <person name="Labutti K."/>
            <person name="Salamov A."/>
            <person name="Andreopoulos B."/>
            <person name="Baker S."/>
            <person name="Barry K."/>
            <person name="Bills G."/>
            <person name="Bluhm B."/>
            <person name="Cannon C."/>
            <person name="Castanera R."/>
            <person name="Culley D."/>
            <person name="Daum C."/>
            <person name="Ezra D."/>
            <person name="Gonzalez J."/>
            <person name="Henrissat B."/>
            <person name="Kuo A."/>
            <person name="Liang C."/>
            <person name="Lipzen A."/>
            <person name="Lutzoni F."/>
            <person name="Magnuson J."/>
            <person name="Mondo S."/>
            <person name="Nolan M."/>
            <person name="Ohm R."/>
            <person name="Pangilinan J."/>
            <person name="Park H.-J."/>
            <person name="Ramirez L."/>
            <person name="Alfaro M."/>
            <person name="Sun H."/>
            <person name="Tritt A."/>
            <person name="Yoshinaga Y."/>
            <person name="Zwiers L.-H."/>
            <person name="Turgeon B."/>
            <person name="Goodwin S."/>
            <person name="Spatafora J."/>
            <person name="Crous P."/>
            <person name="Grigoriev I."/>
        </authorList>
    </citation>
    <scope>NUCLEOTIDE SEQUENCE</scope>
    <source>
        <strain evidence="9">CBS 122367</strain>
    </source>
</reference>
<keyword evidence="8" id="KW-1133">Transmembrane helix</keyword>
<dbReference type="PROSITE" id="PS00086">
    <property type="entry name" value="CYTOCHROME_P450"/>
    <property type="match status" value="1"/>
</dbReference>
<dbReference type="GO" id="GO:0016705">
    <property type="term" value="F:oxidoreductase activity, acting on paired donors, with incorporation or reduction of molecular oxygen"/>
    <property type="evidence" value="ECO:0007669"/>
    <property type="project" value="InterPro"/>
</dbReference>
<dbReference type="Proteomes" id="UP000799291">
    <property type="component" value="Unassembled WGS sequence"/>
</dbReference>
<dbReference type="PRINTS" id="PR00465">
    <property type="entry name" value="EP450IV"/>
</dbReference>
<dbReference type="CDD" id="cd11040">
    <property type="entry name" value="CYP7_CYP8-like"/>
    <property type="match status" value="1"/>
</dbReference>
<evidence type="ECO:0000256" key="7">
    <source>
        <dbReference type="RuleBase" id="RU000461"/>
    </source>
</evidence>
<name>A0A6G1ILQ0_9PLEO</name>
<evidence type="ECO:0000256" key="5">
    <source>
        <dbReference type="ARBA" id="ARBA00023004"/>
    </source>
</evidence>
<evidence type="ECO:0000256" key="1">
    <source>
        <dbReference type="ARBA" id="ARBA00001971"/>
    </source>
</evidence>
<sequence length="523" mass="59866">MFFEALVNSVPLGEAGSPGIRVAAFIFALLGSALLIWRFLKFTVLPAMRPNLPKEYPYWIPVIGHLRGFVKNSQGLLTQARLYFGNTREPFSVTMGGQTFYIVSRPDDVKAIFRNTTSFTFEIFAREILHDLGCTPGSIISMYGTMEDELKGDKNREKTTARRAREFHIHQMFPGNLLNDIGADFAHYYEKTMSIEHLVTGTKYATQIAPDAVNVSLFTFFSEIFTNAAQDAYFGQVLRKKYPHMAWTLLEFDDLAWQVLFKYPSFLSRKMLNARDRVFDALEDYFASPEGARTDTVWFTRALEKEMRDAGLTNRDIAIMVMTIYWGVATNTRKAGFWLMSYLLFNDELKAVICNEIAPAFKSGEVDQEYIVNDCPRFRGAWDETLRMTAFSSSVRYITRDTVVGNKLLQKGYRIMMPYRQMHLNESVFGDRVEEFASERFVKNPEMRRANMAFGGGATMCPGRHLATQTIMVFVAMLLHKFDVTLDPPNQPFPQVDESIPVLGIIDMKRTHDIQLKLKVRGE</sequence>
<organism evidence="9 10">
    <name type="scientific">Lentithecium fluviatile CBS 122367</name>
    <dbReference type="NCBI Taxonomy" id="1168545"/>
    <lineage>
        <taxon>Eukaryota</taxon>
        <taxon>Fungi</taxon>
        <taxon>Dikarya</taxon>
        <taxon>Ascomycota</taxon>
        <taxon>Pezizomycotina</taxon>
        <taxon>Dothideomycetes</taxon>
        <taxon>Pleosporomycetidae</taxon>
        <taxon>Pleosporales</taxon>
        <taxon>Massarineae</taxon>
        <taxon>Lentitheciaceae</taxon>
        <taxon>Lentithecium</taxon>
    </lineage>
</organism>
<comment type="similarity">
    <text evidence="2 7">Belongs to the cytochrome P450 family.</text>
</comment>
<dbReference type="OrthoDB" id="1470350at2759"/>
<keyword evidence="8" id="KW-0472">Membrane</keyword>
<keyword evidence="5 6" id="KW-0408">Iron</keyword>
<dbReference type="GO" id="GO:0020037">
    <property type="term" value="F:heme binding"/>
    <property type="evidence" value="ECO:0007669"/>
    <property type="project" value="InterPro"/>
</dbReference>
<evidence type="ECO:0000256" key="4">
    <source>
        <dbReference type="ARBA" id="ARBA00022723"/>
    </source>
</evidence>
<accession>A0A6G1ILQ0</accession>
<feature type="binding site" description="axial binding residue" evidence="6">
    <location>
        <position position="461"/>
    </location>
    <ligand>
        <name>heme</name>
        <dbReference type="ChEBI" id="CHEBI:30413"/>
    </ligand>
    <ligandPart>
        <name>Fe</name>
        <dbReference type="ChEBI" id="CHEBI:18248"/>
    </ligandPart>
</feature>
<dbReference type="InterPro" id="IPR001128">
    <property type="entry name" value="Cyt_P450"/>
</dbReference>
<evidence type="ECO:0000256" key="8">
    <source>
        <dbReference type="SAM" id="Phobius"/>
    </source>
</evidence>
<dbReference type="Pfam" id="PF00067">
    <property type="entry name" value="p450"/>
    <property type="match status" value="1"/>
</dbReference>
<gene>
    <name evidence="9" type="ORF">K458DRAFT_347481</name>
</gene>
<dbReference type="InterPro" id="IPR002403">
    <property type="entry name" value="Cyt_P450_E_grp-IV"/>
</dbReference>
<dbReference type="Gene3D" id="1.10.630.10">
    <property type="entry name" value="Cytochrome P450"/>
    <property type="match status" value="1"/>
</dbReference>
<feature type="transmembrane region" description="Helical" evidence="8">
    <location>
        <begin position="20"/>
        <end position="40"/>
    </location>
</feature>